<accession>A0A646KTT4</accession>
<dbReference type="AlphaFoldDB" id="A0A646KTT4"/>
<evidence type="ECO:0000313" key="1">
    <source>
        <dbReference type="EMBL" id="MQT05281.1"/>
    </source>
</evidence>
<name>A0A646KTT4_STRJU</name>
<organism evidence="1 2">
    <name type="scientific">Streptomyces jumonjinensis</name>
    <dbReference type="NCBI Taxonomy" id="1945"/>
    <lineage>
        <taxon>Bacteria</taxon>
        <taxon>Bacillati</taxon>
        <taxon>Actinomycetota</taxon>
        <taxon>Actinomycetes</taxon>
        <taxon>Kitasatosporales</taxon>
        <taxon>Streptomycetaceae</taxon>
        <taxon>Streptomyces</taxon>
    </lineage>
</organism>
<protein>
    <submittedName>
        <fullName evidence="1">Uncharacterized protein</fullName>
    </submittedName>
</protein>
<dbReference type="EMBL" id="VCLA01000200">
    <property type="protein sequence ID" value="MQT05281.1"/>
    <property type="molecule type" value="Genomic_DNA"/>
</dbReference>
<reference evidence="1 2" key="1">
    <citation type="submission" date="2019-05" db="EMBL/GenBank/DDBJ databases">
        <title>Comparative genomics and metabolomics analyses of clavulanic acid producing Streptomyces species provides insight into specialized metabolism and evolution of beta-lactam biosynthetic gene clusters.</title>
        <authorList>
            <person name="Moore M.A."/>
            <person name="Cruz-Morales P."/>
            <person name="Barona Gomez F."/>
            <person name="Kapil T."/>
        </authorList>
    </citation>
    <scope>NUCLEOTIDE SEQUENCE [LARGE SCALE GENOMIC DNA]</scope>
    <source>
        <strain evidence="1 2">NRRL 5741</strain>
    </source>
</reference>
<evidence type="ECO:0000313" key="2">
    <source>
        <dbReference type="Proteomes" id="UP000419138"/>
    </source>
</evidence>
<proteinExistence type="predicted"/>
<dbReference type="InterPro" id="IPR045991">
    <property type="entry name" value="DUF5947"/>
</dbReference>
<dbReference type="Pfam" id="PF19372">
    <property type="entry name" value="DUF5947"/>
    <property type="match status" value="1"/>
</dbReference>
<dbReference type="Proteomes" id="UP000419138">
    <property type="component" value="Unassembled WGS sequence"/>
</dbReference>
<gene>
    <name evidence="1" type="ORF">FF041_35805</name>
</gene>
<comment type="caution">
    <text evidence="1">The sequence shown here is derived from an EMBL/GenBank/DDBJ whole genome shotgun (WGS) entry which is preliminary data.</text>
</comment>
<keyword evidence="2" id="KW-1185">Reference proteome</keyword>
<sequence>MRQLSRPGADLLRGLRRPAPPRPERCAFCGTGLPAGHRHLADTGERALACACTACALLFQQPGAGGGRYRAVPDRVLTDPVNGLDDAAWAALRIPVTTAFLLRGADSARPVLCYPSPAGATEAELEPAVWRTVFGRSRLAAALEPDVEALLLRRTRDRIQCLLVPVDLCYELVGRMRLRWQGFDGGAEAHAELDAFFAALEARARPLPKEAPA</sequence>